<reference evidence="2" key="1">
    <citation type="submission" date="2023-05" db="EMBL/GenBank/DDBJ databases">
        <authorList>
            <person name="Zhang X."/>
        </authorList>
    </citation>
    <scope>NUCLEOTIDE SEQUENCE</scope>
    <source>
        <strain evidence="2">BD1B2-1</strain>
    </source>
</reference>
<proteinExistence type="predicted"/>
<accession>A0AAE3R9I1</accession>
<comment type="caution">
    <text evidence="2">The sequence shown here is derived from an EMBL/GenBank/DDBJ whole genome shotgun (WGS) entry which is preliminary data.</text>
</comment>
<evidence type="ECO:0000313" key="2">
    <source>
        <dbReference type="EMBL" id="MDJ1505730.1"/>
    </source>
</evidence>
<dbReference type="InterPro" id="IPR050708">
    <property type="entry name" value="T6SS_VgrG/RHS"/>
</dbReference>
<gene>
    <name evidence="2" type="ORF">QNI22_34050</name>
</gene>
<organism evidence="2 3">
    <name type="scientific">Xanthocytophaga agilis</name>
    <dbReference type="NCBI Taxonomy" id="3048010"/>
    <lineage>
        <taxon>Bacteria</taxon>
        <taxon>Pseudomonadati</taxon>
        <taxon>Bacteroidota</taxon>
        <taxon>Cytophagia</taxon>
        <taxon>Cytophagales</taxon>
        <taxon>Rhodocytophagaceae</taxon>
        <taxon>Xanthocytophaga</taxon>
    </lineage>
</organism>
<name>A0AAE3R9I1_9BACT</name>
<sequence>PQATTTGNNHRQQPQATTTGNNHRQQPQATTTGNNHRQQPQATTTGNNLTGQTEGNVTWPSLQVGLAMTPRNNTANQVPKAYLRSEQIVQQSGYVRVFVVSESNVNTWFDELAITHVESPIVQENHYDPWGLNLVGIEVENNPNDKFQYNGEEKQEELGLNWMDYGFRNYDAQLGRWHAVDPVSDWAESLTPYCYGLNNPVNNIDLLGLWETTDGGYTTNKKEDIERFMTYLQSESIGSNNETSPSTEQMEQFVENEMVNKATQLINGQMFLSTVNVQGYRDGRGTRWYTDRPSLDNAWHQVQGTLTPDALDPRMVGQNLLVLVIRAAIILKHIVEKMIFHMFQMTYVNPATGEQVTNKPDTK</sequence>
<protein>
    <submittedName>
        <fullName evidence="2">RHS repeat-associated core domain-containing protein</fullName>
    </submittedName>
</protein>
<dbReference type="Proteomes" id="UP001232063">
    <property type="component" value="Unassembled WGS sequence"/>
</dbReference>
<feature type="region of interest" description="Disordered" evidence="1">
    <location>
        <begin position="1"/>
        <end position="56"/>
    </location>
</feature>
<dbReference type="Gene3D" id="2.180.10.10">
    <property type="entry name" value="RHS repeat-associated core"/>
    <property type="match status" value="1"/>
</dbReference>
<evidence type="ECO:0000313" key="3">
    <source>
        <dbReference type="Proteomes" id="UP001232063"/>
    </source>
</evidence>
<evidence type="ECO:0000256" key="1">
    <source>
        <dbReference type="SAM" id="MobiDB-lite"/>
    </source>
</evidence>
<dbReference type="PANTHER" id="PTHR32305:SF15">
    <property type="entry name" value="PROTEIN RHSA-RELATED"/>
    <property type="match status" value="1"/>
</dbReference>
<dbReference type="EMBL" id="JASJOU010000017">
    <property type="protein sequence ID" value="MDJ1505730.1"/>
    <property type="molecule type" value="Genomic_DNA"/>
</dbReference>
<dbReference type="NCBIfam" id="TIGR03696">
    <property type="entry name" value="Rhs_assc_core"/>
    <property type="match status" value="1"/>
</dbReference>
<feature type="non-terminal residue" evidence="2">
    <location>
        <position position="1"/>
    </location>
</feature>
<dbReference type="PANTHER" id="PTHR32305">
    <property type="match status" value="1"/>
</dbReference>
<dbReference type="AlphaFoldDB" id="A0AAE3R9I1"/>
<keyword evidence="3" id="KW-1185">Reference proteome</keyword>
<dbReference type="InterPro" id="IPR022385">
    <property type="entry name" value="Rhs_assc_core"/>
</dbReference>
<dbReference type="RefSeq" id="WP_314518053.1">
    <property type="nucleotide sequence ID" value="NZ_JASJOU010000017.1"/>
</dbReference>